<dbReference type="InterPro" id="IPR013083">
    <property type="entry name" value="Znf_RING/FYVE/PHD"/>
</dbReference>
<dbReference type="InParanoid" id="A0A6J2PWQ3"/>
<dbReference type="InterPro" id="IPR003877">
    <property type="entry name" value="SPRY_dom"/>
</dbReference>
<evidence type="ECO:0000313" key="12">
    <source>
        <dbReference type="RefSeq" id="XP_029289965.1"/>
    </source>
</evidence>
<dbReference type="CDD" id="cd19769">
    <property type="entry name" value="Bbox2_TRIM16-like"/>
    <property type="match status" value="1"/>
</dbReference>
<dbReference type="Gene3D" id="4.10.830.40">
    <property type="match status" value="1"/>
</dbReference>
<dbReference type="InterPro" id="IPR001841">
    <property type="entry name" value="Znf_RING"/>
</dbReference>
<organism evidence="11 12">
    <name type="scientific">Cottoperca gobio</name>
    <name type="common">Frogmouth</name>
    <name type="synonym">Aphritis gobio</name>
    <dbReference type="NCBI Taxonomy" id="56716"/>
    <lineage>
        <taxon>Eukaryota</taxon>
        <taxon>Metazoa</taxon>
        <taxon>Chordata</taxon>
        <taxon>Craniata</taxon>
        <taxon>Vertebrata</taxon>
        <taxon>Euteleostomi</taxon>
        <taxon>Actinopterygii</taxon>
        <taxon>Neopterygii</taxon>
        <taxon>Teleostei</taxon>
        <taxon>Neoteleostei</taxon>
        <taxon>Acanthomorphata</taxon>
        <taxon>Eupercaria</taxon>
        <taxon>Perciformes</taxon>
        <taxon>Notothenioidei</taxon>
        <taxon>Bovichtidae</taxon>
        <taxon>Cottoperca</taxon>
    </lineage>
</organism>
<dbReference type="SUPFAM" id="SSF49899">
    <property type="entry name" value="Concanavalin A-like lectins/glucanases"/>
    <property type="match status" value="1"/>
</dbReference>
<dbReference type="Gene3D" id="2.60.120.920">
    <property type="match status" value="1"/>
</dbReference>
<dbReference type="Pfam" id="PF00643">
    <property type="entry name" value="zf-B_box"/>
    <property type="match status" value="1"/>
</dbReference>
<evidence type="ECO:0000259" key="10">
    <source>
        <dbReference type="PROSITE" id="PS50188"/>
    </source>
</evidence>
<dbReference type="SMART" id="SM00589">
    <property type="entry name" value="PRY"/>
    <property type="match status" value="1"/>
</dbReference>
<dbReference type="InterPro" id="IPR000315">
    <property type="entry name" value="Znf_B-box"/>
</dbReference>
<gene>
    <name evidence="12" type="primary">LOC115009843</name>
</gene>
<dbReference type="GO" id="GO:0005737">
    <property type="term" value="C:cytoplasm"/>
    <property type="evidence" value="ECO:0007669"/>
    <property type="project" value="UniProtKB-ARBA"/>
</dbReference>
<dbReference type="Pfam" id="PF15227">
    <property type="entry name" value="zf-C3HC4_4"/>
    <property type="match status" value="1"/>
</dbReference>
<dbReference type="PROSITE" id="PS00518">
    <property type="entry name" value="ZF_RING_1"/>
    <property type="match status" value="1"/>
</dbReference>
<sequence length="594" mass="67872">MASSRELFDCSICLQLLEDPVTTACGHSYCIKCINEFWDVHNDRGSSNSCPQCRQTFSPRPALKRNTLLAALLEEHRRTNSENAAAAAAAADTYAVPGDVQCDACTGRKRKACMFCLVCLASYCETHLKPHFEVPPLKKHNLIKASEWIKNSICSRHNKPPEIYCRTDQQCICLLCAMDDHKGHDTVAAAAEKGEMQVIQFNPLLKLFVARSFYVTEFLKRFLFQQRQLEQTKQEIADRVLDSERNIVELRQAADSMRDAAWEVCDDLERLCDERIRIFVSSVERKRSEMRERVGEAEKAGVDWTNSRLGKLKLKVSELRRREDELDQLSLTDNPIQFLQVFQALGVLPVFTDSHEKPDMLTDFVTAQTDKLKAMCNKEKKEVFSYCEENLMSKEPRLHEKTISRKYLLTKYKGSTVEMDPNTVAACLCLSDRNREISWSDRDQAHPDHPDRFTFYHQALCKESFECSSYWEVEWDGGIVDLAVSYKGIKRKGSGKSCCFGHNELSWKLTCSSSGCTFWHNNLHKGLIPPVLSHRVGIHLDYEARTLEFYSVSDSGSLTRLHQIRTTFIEPLYPGFSVDLGSTLKICNIEASLY</sequence>
<dbReference type="InterPro" id="IPR006574">
    <property type="entry name" value="PRY"/>
</dbReference>
<dbReference type="AlphaFoldDB" id="A0A6J2PWQ3"/>
<keyword evidence="7" id="KW-0175">Coiled coil</keyword>
<dbReference type="PANTHER" id="PTHR25465">
    <property type="entry name" value="B-BOX DOMAIN CONTAINING"/>
    <property type="match status" value="1"/>
</dbReference>
<dbReference type="InterPro" id="IPR003879">
    <property type="entry name" value="Butyrophylin_SPRY"/>
</dbReference>
<dbReference type="InterPro" id="IPR001870">
    <property type="entry name" value="B30.2/SPRY"/>
</dbReference>
<dbReference type="GO" id="GO:0045087">
    <property type="term" value="P:innate immune response"/>
    <property type="evidence" value="ECO:0007669"/>
    <property type="project" value="UniProtKB-KW"/>
</dbReference>
<dbReference type="GeneID" id="115009843"/>
<dbReference type="PROSITE" id="PS50089">
    <property type="entry name" value="ZF_RING_2"/>
    <property type="match status" value="1"/>
</dbReference>
<dbReference type="SMART" id="SM00184">
    <property type="entry name" value="RING"/>
    <property type="match status" value="1"/>
</dbReference>
<dbReference type="InterPro" id="IPR043136">
    <property type="entry name" value="B30.2/SPRY_sf"/>
</dbReference>
<feature type="coiled-coil region" evidence="7">
    <location>
        <begin position="280"/>
        <end position="329"/>
    </location>
</feature>
<dbReference type="PANTHER" id="PTHR25465:SF5">
    <property type="entry name" value="E3 UBIQUITIN_ISG15 LIGASE TRIM25-RELATED"/>
    <property type="match status" value="1"/>
</dbReference>
<dbReference type="KEGG" id="cgob:115009843"/>
<dbReference type="PROSITE" id="PS50188">
    <property type="entry name" value="B302_SPRY"/>
    <property type="match status" value="1"/>
</dbReference>
<dbReference type="Gene3D" id="3.30.160.60">
    <property type="entry name" value="Classic Zinc Finger"/>
    <property type="match status" value="1"/>
</dbReference>
<evidence type="ECO:0000313" key="11">
    <source>
        <dbReference type="Proteomes" id="UP000504630"/>
    </source>
</evidence>
<dbReference type="Pfam" id="PF13765">
    <property type="entry name" value="PRY"/>
    <property type="match status" value="1"/>
</dbReference>
<dbReference type="Pfam" id="PF25600">
    <property type="entry name" value="TRIM_CC"/>
    <property type="match status" value="1"/>
</dbReference>
<feature type="domain" description="B30.2/SPRY" evidence="10">
    <location>
        <begin position="397"/>
        <end position="593"/>
    </location>
</feature>
<keyword evidence="2" id="KW-0479">Metal-binding</keyword>
<feature type="domain" description="RING-type" evidence="8">
    <location>
        <begin position="10"/>
        <end position="54"/>
    </location>
</feature>
<evidence type="ECO:0000256" key="1">
    <source>
        <dbReference type="ARBA" id="ARBA00022588"/>
    </source>
</evidence>
<dbReference type="InterPro" id="IPR058030">
    <property type="entry name" value="TRIM8/14/16/25/29/45/65_CC"/>
</dbReference>
<reference evidence="12" key="1">
    <citation type="submission" date="2025-08" db="UniProtKB">
        <authorList>
            <consortium name="RefSeq"/>
        </authorList>
    </citation>
    <scope>IDENTIFICATION</scope>
</reference>
<dbReference type="Gene3D" id="3.30.40.10">
    <property type="entry name" value="Zinc/RING finger domain, C3HC4 (zinc finger)"/>
    <property type="match status" value="1"/>
</dbReference>
<feature type="domain" description="B box-type" evidence="9">
    <location>
        <begin position="149"/>
        <end position="189"/>
    </location>
</feature>
<evidence type="ECO:0000256" key="6">
    <source>
        <dbReference type="PROSITE-ProRule" id="PRU00024"/>
    </source>
</evidence>
<dbReference type="RefSeq" id="XP_029289965.1">
    <property type="nucleotide sequence ID" value="XM_029434105.1"/>
</dbReference>
<dbReference type="PROSITE" id="PS50119">
    <property type="entry name" value="ZF_BBOX"/>
    <property type="match status" value="1"/>
</dbReference>
<name>A0A6J2PWQ3_COTGO</name>
<evidence type="ECO:0000259" key="8">
    <source>
        <dbReference type="PROSITE" id="PS50089"/>
    </source>
</evidence>
<dbReference type="InterPro" id="IPR017907">
    <property type="entry name" value="Znf_RING_CS"/>
</dbReference>
<evidence type="ECO:0000256" key="7">
    <source>
        <dbReference type="SAM" id="Coils"/>
    </source>
</evidence>
<protein>
    <submittedName>
        <fullName evidence="12">E3 ubiquitin/ISG15 ligase TRIM25-like isoform X1</fullName>
    </submittedName>
</protein>
<dbReference type="Pfam" id="PF00622">
    <property type="entry name" value="SPRY"/>
    <property type="match status" value="1"/>
</dbReference>
<dbReference type="SMART" id="SM00336">
    <property type="entry name" value="BBOX"/>
    <property type="match status" value="1"/>
</dbReference>
<evidence type="ECO:0000256" key="4">
    <source>
        <dbReference type="ARBA" id="ARBA00022833"/>
    </source>
</evidence>
<dbReference type="SUPFAM" id="SSF57850">
    <property type="entry name" value="RING/U-box"/>
    <property type="match status" value="1"/>
</dbReference>
<evidence type="ECO:0000256" key="2">
    <source>
        <dbReference type="ARBA" id="ARBA00022723"/>
    </source>
</evidence>
<evidence type="ECO:0000256" key="3">
    <source>
        <dbReference type="ARBA" id="ARBA00022771"/>
    </source>
</evidence>
<dbReference type="InterPro" id="IPR013320">
    <property type="entry name" value="ConA-like_dom_sf"/>
</dbReference>
<accession>A0A6J2PWQ3</accession>
<dbReference type="PRINTS" id="PR01407">
    <property type="entry name" value="BUTYPHLNCDUF"/>
</dbReference>
<dbReference type="OrthoDB" id="6105938at2759"/>
<keyword evidence="4" id="KW-0862">Zinc</keyword>
<keyword evidence="3 6" id="KW-0863">Zinc-finger</keyword>
<dbReference type="InterPro" id="IPR051051">
    <property type="entry name" value="E3_ubiq-ligase_TRIM/RNF"/>
</dbReference>
<proteinExistence type="predicted"/>
<dbReference type="Proteomes" id="UP000504630">
    <property type="component" value="Chromosome 6"/>
</dbReference>
<keyword evidence="11" id="KW-1185">Reference proteome</keyword>
<dbReference type="SUPFAM" id="SSF57845">
    <property type="entry name" value="B-box zinc-binding domain"/>
    <property type="match status" value="1"/>
</dbReference>
<evidence type="ECO:0000256" key="5">
    <source>
        <dbReference type="ARBA" id="ARBA00022859"/>
    </source>
</evidence>
<dbReference type="CDD" id="cd16040">
    <property type="entry name" value="SPRY_PRY_SNTX"/>
    <property type="match status" value="1"/>
</dbReference>
<evidence type="ECO:0000259" key="9">
    <source>
        <dbReference type="PROSITE" id="PS50119"/>
    </source>
</evidence>
<keyword evidence="1" id="KW-0399">Innate immunity</keyword>
<dbReference type="GO" id="GO:0008270">
    <property type="term" value="F:zinc ion binding"/>
    <property type="evidence" value="ECO:0007669"/>
    <property type="project" value="UniProtKB-KW"/>
</dbReference>
<keyword evidence="5" id="KW-0391">Immunity</keyword>